<reference evidence="1 2" key="1">
    <citation type="submission" date="2020-10" db="EMBL/GenBank/DDBJ databases">
        <title>Connecting structure to function with the recovery of over 1000 high-quality activated sludge metagenome-assembled genomes encoding full-length rRNA genes using long-read sequencing.</title>
        <authorList>
            <person name="Singleton C.M."/>
            <person name="Petriglieri F."/>
            <person name="Kristensen J.M."/>
            <person name="Kirkegaard R.H."/>
            <person name="Michaelsen T.Y."/>
            <person name="Andersen M.H."/>
            <person name="Karst S.M."/>
            <person name="Dueholm M.S."/>
            <person name="Nielsen P.H."/>
            <person name="Albertsen M."/>
        </authorList>
    </citation>
    <scope>NUCLEOTIDE SEQUENCE [LARGE SCALE GENOMIC DNA]</scope>
    <source>
        <strain evidence="1">EsbW_18-Q3-R4-48_BATAC.463</strain>
    </source>
</reference>
<organism evidence="1 2">
    <name type="scientific">Candidatus Dechloromonas phosphorivorans</name>
    <dbReference type="NCBI Taxonomy" id="2899244"/>
    <lineage>
        <taxon>Bacteria</taxon>
        <taxon>Pseudomonadati</taxon>
        <taxon>Pseudomonadota</taxon>
        <taxon>Betaproteobacteria</taxon>
        <taxon>Rhodocyclales</taxon>
        <taxon>Azonexaceae</taxon>
        <taxon>Dechloromonas</taxon>
    </lineage>
</organism>
<dbReference type="AlphaFoldDB" id="A0A935MR81"/>
<sequence>MCGAECLDDQFSNFVLVLGFPLLFRPGSRTFRSGLSVVKYSFEVLEELRSLSKKIFFGLRNRTSALRGLGFRVLRLRPWPRLCGNAWRSLHLCIQ</sequence>
<evidence type="ECO:0000313" key="1">
    <source>
        <dbReference type="EMBL" id="MBK7415683.1"/>
    </source>
</evidence>
<name>A0A935MR81_9RHOO</name>
<gene>
    <name evidence="1" type="ORF">IPJ38_11785</name>
</gene>
<accession>A0A935MR81</accession>
<dbReference type="EMBL" id="JADJMS010000023">
    <property type="protein sequence ID" value="MBK7415683.1"/>
    <property type="molecule type" value="Genomic_DNA"/>
</dbReference>
<evidence type="ECO:0000313" key="2">
    <source>
        <dbReference type="Proteomes" id="UP000739411"/>
    </source>
</evidence>
<protein>
    <submittedName>
        <fullName evidence="1">Uncharacterized protein</fullName>
    </submittedName>
</protein>
<dbReference type="Proteomes" id="UP000739411">
    <property type="component" value="Unassembled WGS sequence"/>
</dbReference>
<proteinExistence type="predicted"/>
<comment type="caution">
    <text evidence="1">The sequence shown here is derived from an EMBL/GenBank/DDBJ whole genome shotgun (WGS) entry which is preliminary data.</text>
</comment>